<evidence type="ECO:0000313" key="2">
    <source>
        <dbReference type="Proteomes" id="UP000621859"/>
    </source>
</evidence>
<comment type="caution">
    <text evidence="1">The sequence shown here is derived from an EMBL/GenBank/DDBJ whole genome shotgun (WGS) entry which is preliminary data.</text>
</comment>
<gene>
    <name evidence="1" type="ORF">GCM10010971_11110</name>
</gene>
<reference evidence="2" key="1">
    <citation type="journal article" date="2019" name="Int. J. Syst. Evol. Microbiol.">
        <title>The Global Catalogue of Microorganisms (GCM) 10K type strain sequencing project: providing services to taxonomists for standard genome sequencing and annotation.</title>
        <authorList>
            <consortium name="The Broad Institute Genomics Platform"/>
            <consortium name="The Broad Institute Genome Sequencing Center for Infectious Disease"/>
            <person name="Wu L."/>
            <person name="Ma J."/>
        </authorList>
    </citation>
    <scope>NUCLEOTIDE SEQUENCE [LARGE SCALE GENOMIC DNA]</scope>
    <source>
        <strain evidence="2">CGMCC 1.8860</strain>
    </source>
</reference>
<name>A0ABQ2PII7_9NEIS</name>
<keyword evidence="2" id="KW-1185">Reference proteome</keyword>
<protein>
    <submittedName>
        <fullName evidence="1">Uncharacterized protein</fullName>
    </submittedName>
</protein>
<proteinExistence type="predicted"/>
<dbReference type="EMBL" id="BMLY01000001">
    <property type="protein sequence ID" value="GGP25292.1"/>
    <property type="molecule type" value="Genomic_DNA"/>
</dbReference>
<organism evidence="1 2">
    <name type="scientific">Silvimonas amylolytica</name>
    <dbReference type="NCBI Taxonomy" id="449663"/>
    <lineage>
        <taxon>Bacteria</taxon>
        <taxon>Pseudomonadati</taxon>
        <taxon>Pseudomonadota</taxon>
        <taxon>Betaproteobacteria</taxon>
        <taxon>Neisseriales</taxon>
        <taxon>Chitinibacteraceae</taxon>
        <taxon>Silvimonas</taxon>
    </lineage>
</organism>
<dbReference type="Proteomes" id="UP000621859">
    <property type="component" value="Unassembled WGS sequence"/>
</dbReference>
<accession>A0ABQ2PII7</accession>
<evidence type="ECO:0000313" key="1">
    <source>
        <dbReference type="EMBL" id="GGP25292.1"/>
    </source>
</evidence>
<sequence length="70" mass="7975">MEPHNAIYTASVRVHVCRNCTNRSVEERFKDLHRPAQARGDVTALEEHLRAGWSPNAPNPMRLAKREPDA</sequence>